<evidence type="ECO:0000259" key="1">
    <source>
        <dbReference type="PROSITE" id="PS50060"/>
    </source>
</evidence>
<evidence type="ECO:0000313" key="3">
    <source>
        <dbReference type="Proteomes" id="UP000507470"/>
    </source>
</evidence>
<proteinExistence type="predicted"/>
<feature type="domain" description="MAM" evidence="1">
    <location>
        <begin position="24"/>
        <end position="106"/>
    </location>
</feature>
<feature type="domain" description="MAM" evidence="1">
    <location>
        <begin position="110"/>
        <end position="263"/>
    </location>
</feature>
<reference evidence="2 3" key="1">
    <citation type="submission" date="2020-06" db="EMBL/GenBank/DDBJ databases">
        <authorList>
            <person name="Li R."/>
            <person name="Bekaert M."/>
        </authorList>
    </citation>
    <scope>NUCLEOTIDE SEQUENCE [LARGE SCALE GENOMIC DNA]</scope>
    <source>
        <strain evidence="3">wild</strain>
    </source>
</reference>
<keyword evidence="3" id="KW-1185">Reference proteome</keyword>
<dbReference type="Proteomes" id="UP000507470">
    <property type="component" value="Unassembled WGS sequence"/>
</dbReference>
<dbReference type="PANTHER" id="PTHR23282">
    <property type="entry name" value="APICAL ENDOSOMAL GLYCOPROTEIN PRECURSOR"/>
    <property type="match status" value="1"/>
</dbReference>
<dbReference type="Gene3D" id="2.60.120.200">
    <property type="match status" value="2"/>
</dbReference>
<dbReference type="PANTHER" id="PTHR23282:SF142">
    <property type="entry name" value="MAM DOMAIN-CONTAINING PROTEIN"/>
    <property type="match status" value="1"/>
</dbReference>
<sequence>MVQANRSNKAVLKHRFKDNGGDRCLTFSYKFFNNISLKLSVVDFKNISFQHELWELSYTSGDWMEAAIAITSQVTEIHVIASQVFSHLDGGVAIDDIEVLKRTCKDTNVFNCHFNNGDTCGYTNSKTDIGYWEMHQSITLSKTEWCLRFNGDNFPPGTKARLTSSILQSTGPRCFRFVYKLCHQNANYLSVLVGYVFNGLKFYGSSLWTRSVGNMDCSIWSKGHVDIPSIALDHFIAIQVERGHQSDSVYIDDILLQSGNCFK</sequence>
<protein>
    <recommendedName>
        <fullName evidence="1">MAM domain-containing protein</fullName>
    </recommendedName>
</protein>
<evidence type="ECO:0000313" key="2">
    <source>
        <dbReference type="EMBL" id="CAC5419327.1"/>
    </source>
</evidence>
<dbReference type="GO" id="GO:0016020">
    <property type="term" value="C:membrane"/>
    <property type="evidence" value="ECO:0007669"/>
    <property type="project" value="InterPro"/>
</dbReference>
<dbReference type="EMBL" id="CACVKT020009019">
    <property type="protein sequence ID" value="CAC5419327.1"/>
    <property type="molecule type" value="Genomic_DNA"/>
</dbReference>
<dbReference type="InterPro" id="IPR013320">
    <property type="entry name" value="ConA-like_dom_sf"/>
</dbReference>
<dbReference type="SMART" id="SM00137">
    <property type="entry name" value="MAM"/>
    <property type="match status" value="1"/>
</dbReference>
<dbReference type="InterPro" id="IPR051560">
    <property type="entry name" value="MAM_domain-containing"/>
</dbReference>
<name>A0A6J8EGD4_MYTCO</name>
<dbReference type="InterPro" id="IPR000998">
    <property type="entry name" value="MAM_dom"/>
</dbReference>
<organism evidence="2 3">
    <name type="scientific">Mytilus coruscus</name>
    <name type="common">Sea mussel</name>
    <dbReference type="NCBI Taxonomy" id="42192"/>
    <lineage>
        <taxon>Eukaryota</taxon>
        <taxon>Metazoa</taxon>
        <taxon>Spiralia</taxon>
        <taxon>Lophotrochozoa</taxon>
        <taxon>Mollusca</taxon>
        <taxon>Bivalvia</taxon>
        <taxon>Autobranchia</taxon>
        <taxon>Pteriomorphia</taxon>
        <taxon>Mytilida</taxon>
        <taxon>Mytiloidea</taxon>
        <taxon>Mytilidae</taxon>
        <taxon>Mytilinae</taxon>
        <taxon>Mytilus</taxon>
    </lineage>
</organism>
<dbReference type="PROSITE" id="PS50060">
    <property type="entry name" value="MAM_2"/>
    <property type="match status" value="2"/>
</dbReference>
<dbReference type="Pfam" id="PF00629">
    <property type="entry name" value="MAM"/>
    <property type="match status" value="2"/>
</dbReference>
<dbReference type="OrthoDB" id="414661at2759"/>
<accession>A0A6J8EGD4</accession>
<dbReference type="AlphaFoldDB" id="A0A6J8EGD4"/>
<gene>
    <name evidence="2" type="ORF">MCOR_51685</name>
</gene>
<dbReference type="SUPFAM" id="SSF49899">
    <property type="entry name" value="Concanavalin A-like lectins/glucanases"/>
    <property type="match status" value="2"/>
</dbReference>